<protein>
    <submittedName>
        <fullName evidence="1">Uncharacterized protein</fullName>
    </submittedName>
</protein>
<organism evidence="1 2">
    <name type="scientific">Thelohanellus kitauei</name>
    <name type="common">Myxosporean</name>
    <dbReference type="NCBI Taxonomy" id="669202"/>
    <lineage>
        <taxon>Eukaryota</taxon>
        <taxon>Metazoa</taxon>
        <taxon>Cnidaria</taxon>
        <taxon>Myxozoa</taxon>
        <taxon>Myxosporea</taxon>
        <taxon>Bivalvulida</taxon>
        <taxon>Platysporina</taxon>
        <taxon>Myxobolidae</taxon>
        <taxon>Thelohanellus</taxon>
    </lineage>
</organism>
<dbReference type="EMBL" id="JWZT01002451">
    <property type="protein sequence ID" value="KII69354.1"/>
    <property type="molecule type" value="Genomic_DNA"/>
</dbReference>
<comment type="caution">
    <text evidence="1">The sequence shown here is derived from an EMBL/GenBank/DDBJ whole genome shotgun (WGS) entry which is preliminary data.</text>
</comment>
<dbReference type="Proteomes" id="UP000031668">
    <property type="component" value="Unassembled WGS sequence"/>
</dbReference>
<evidence type="ECO:0000313" key="2">
    <source>
        <dbReference type="Proteomes" id="UP000031668"/>
    </source>
</evidence>
<gene>
    <name evidence="1" type="ORF">RF11_09779</name>
</gene>
<dbReference type="AlphaFoldDB" id="A0A0C2IVF0"/>
<evidence type="ECO:0000313" key="1">
    <source>
        <dbReference type="EMBL" id="KII69354.1"/>
    </source>
</evidence>
<sequence>MQKTAEHSGHQAYVEVWCGSDEADIFDENPLSKINYLLKSLILSNDVLESLSDKLVYYKSFSPLLEESIDNIYTYLLFFFEHSDKTFKRICYFLSYYCPCQTAMEEFNLRFDALR</sequence>
<accession>A0A0C2IVF0</accession>
<name>A0A0C2IVF0_THEKT</name>
<reference evidence="1 2" key="1">
    <citation type="journal article" date="2014" name="Genome Biol. Evol.">
        <title>The genome of the myxosporean Thelohanellus kitauei shows adaptations to nutrient acquisition within its fish host.</title>
        <authorList>
            <person name="Yang Y."/>
            <person name="Xiong J."/>
            <person name="Zhou Z."/>
            <person name="Huo F."/>
            <person name="Miao W."/>
            <person name="Ran C."/>
            <person name="Liu Y."/>
            <person name="Zhang J."/>
            <person name="Feng J."/>
            <person name="Wang M."/>
            <person name="Wang M."/>
            <person name="Wang L."/>
            <person name="Yao B."/>
        </authorList>
    </citation>
    <scope>NUCLEOTIDE SEQUENCE [LARGE SCALE GENOMIC DNA]</scope>
    <source>
        <strain evidence="1">Wuqing</strain>
    </source>
</reference>
<keyword evidence="2" id="KW-1185">Reference proteome</keyword>
<proteinExistence type="predicted"/>